<dbReference type="SUPFAM" id="SSF52540">
    <property type="entry name" value="P-loop containing nucleoside triphosphate hydrolases"/>
    <property type="match status" value="1"/>
</dbReference>
<dbReference type="InterPro" id="IPR003439">
    <property type="entry name" value="ABC_transporter-like_ATP-bd"/>
</dbReference>
<keyword evidence="1" id="KW-0813">Transport</keyword>
<dbReference type="CDD" id="cd03214">
    <property type="entry name" value="ABC_Iron-Siderophores_B12_Hemin"/>
    <property type="match status" value="1"/>
</dbReference>
<dbReference type="GO" id="GO:0005524">
    <property type="term" value="F:ATP binding"/>
    <property type="evidence" value="ECO:0007669"/>
    <property type="project" value="UniProtKB-KW"/>
</dbReference>
<reference evidence="5 6" key="1">
    <citation type="submission" date="2019-08" db="EMBL/GenBank/DDBJ databases">
        <title>In-depth cultivation of the pig gut microbiome towards novel bacterial diversity and tailored functional studies.</title>
        <authorList>
            <person name="Wylensek D."/>
            <person name="Hitch T.C.A."/>
            <person name="Clavel T."/>
        </authorList>
    </citation>
    <scope>NUCLEOTIDE SEQUENCE [LARGE SCALE GENOMIC DNA]</scope>
    <source>
        <strain evidence="5 6">SM-530-WT-4B</strain>
    </source>
</reference>
<dbReference type="PANTHER" id="PTHR42794:SF2">
    <property type="entry name" value="ABC TRANSPORTER ATP-BINDING PROTEIN"/>
    <property type="match status" value="1"/>
</dbReference>
<keyword evidence="3 5" id="KW-0067">ATP-binding</keyword>
<organism evidence="5 6">
    <name type="scientific">Pyramidobacter porci</name>
    <dbReference type="NCBI Taxonomy" id="2605789"/>
    <lineage>
        <taxon>Bacteria</taxon>
        <taxon>Thermotogati</taxon>
        <taxon>Synergistota</taxon>
        <taxon>Synergistia</taxon>
        <taxon>Synergistales</taxon>
        <taxon>Dethiosulfovibrionaceae</taxon>
        <taxon>Pyramidobacter</taxon>
    </lineage>
</organism>
<dbReference type="RefSeq" id="WP_154529513.1">
    <property type="nucleotide sequence ID" value="NZ_JAXDZJ010000001.1"/>
</dbReference>
<proteinExistence type="predicted"/>
<evidence type="ECO:0000313" key="5">
    <source>
        <dbReference type="EMBL" id="MST56432.1"/>
    </source>
</evidence>
<dbReference type="AlphaFoldDB" id="A0A6L5YFN0"/>
<keyword evidence="2" id="KW-0547">Nucleotide-binding</keyword>
<dbReference type="InterPro" id="IPR027417">
    <property type="entry name" value="P-loop_NTPase"/>
</dbReference>
<dbReference type="Proteomes" id="UP000473699">
    <property type="component" value="Unassembled WGS sequence"/>
</dbReference>
<dbReference type="Pfam" id="PF00005">
    <property type="entry name" value="ABC_tran"/>
    <property type="match status" value="1"/>
</dbReference>
<keyword evidence="6" id="KW-1185">Reference proteome</keyword>
<evidence type="ECO:0000256" key="3">
    <source>
        <dbReference type="ARBA" id="ARBA00022840"/>
    </source>
</evidence>
<evidence type="ECO:0000313" key="6">
    <source>
        <dbReference type="Proteomes" id="UP000473699"/>
    </source>
</evidence>
<dbReference type="Gene3D" id="3.40.50.300">
    <property type="entry name" value="P-loop containing nucleotide triphosphate hydrolases"/>
    <property type="match status" value="1"/>
</dbReference>
<dbReference type="SMART" id="SM00382">
    <property type="entry name" value="AAA"/>
    <property type="match status" value="1"/>
</dbReference>
<dbReference type="FunFam" id="3.40.50.300:FF:000134">
    <property type="entry name" value="Iron-enterobactin ABC transporter ATP-binding protein"/>
    <property type="match status" value="1"/>
</dbReference>
<dbReference type="EMBL" id="VUNH01000012">
    <property type="protein sequence ID" value="MST56432.1"/>
    <property type="molecule type" value="Genomic_DNA"/>
</dbReference>
<comment type="caution">
    <text evidence="5">The sequence shown here is derived from an EMBL/GenBank/DDBJ whole genome shotgun (WGS) entry which is preliminary data.</text>
</comment>
<sequence length="264" mass="29431">MSEKLSVAKLQWQAAGRRIVDGVDVTVSPGEFVGVIGPNGSGKSSFLRCVYRVNRPNFGAVFLDGEDLWKMPASQAARRCAAVPQEMPAQFDFTVREIVAMGRYPYKKAMERDSDDDRRLAAQAMDYVGLSQKADQAFSSLSGGEKQRTLIARAIAQDTDFLVLDEPTNHLDIYYQLEIMDLIRRMGIASLVVMHDLNLASQYCDRLYVLCQGRVAAAGRPQDVITPELIARLYHVETRVTPRPETGRPQIAFLRRLSGAESTE</sequence>
<evidence type="ECO:0000259" key="4">
    <source>
        <dbReference type="PROSITE" id="PS50893"/>
    </source>
</evidence>
<dbReference type="GO" id="GO:0016887">
    <property type="term" value="F:ATP hydrolysis activity"/>
    <property type="evidence" value="ECO:0007669"/>
    <property type="project" value="InterPro"/>
</dbReference>
<evidence type="ECO:0000256" key="1">
    <source>
        <dbReference type="ARBA" id="ARBA00022448"/>
    </source>
</evidence>
<name>A0A6L5YFN0_9BACT</name>
<dbReference type="PANTHER" id="PTHR42794">
    <property type="entry name" value="HEMIN IMPORT ATP-BINDING PROTEIN HMUV"/>
    <property type="match status" value="1"/>
</dbReference>
<protein>
    <submittedName>
        <fullName evidence="5">ABC transporter ATP-binding protein</fullName>
    </submittedName>
</protein>
<dbReference type="InterPro" id="IPR003593">
    <property type="entry name" value="AAA+_ATPase"/>
</dbReference>
<gene>
    <name evidence="5" type="ORF">FYJ74_10375</name>
</gene>
<evidence type="ECO:0000256" key="2">
    <source>
        <dbReference type="ARBA" id="ARBA00022741"/>
    </source>
</evidence>
<dbReference type="PROSITE" id="PS50893">
    <property type="entry name" value="ABC_TRANSPORTER_2"/>
    <property type="match status" value="1"/>
</dbReference>
<feature type="domain" description="ABC transporter" evidence="4">
    <location>
        <begin position="5"/>
        <end position="237"/>
    </location>
</feature>
<accession>A0A6L5YFN0</accession>